<dbReference type="PANTHER" id="PTHR14218">
    <property type="entry name" value="PROTEASE S8 TRIPEPTIDYL PEPTIDASE I CLN2"/>
    <property type="match status" value="1"/>
</dbReference>
<gene>
    <name evidence="6" type="ORF">WN71_014810</name>
</gene>
<evidence type="ECO:0000256" key="2">
    <source>
        <dbReference type="ARBA" id="ARBA00022801"/>
    </source>
</evidence>
<dbReference type="InterPro" id="IPR036852">
    <property type="entry name" value="Peptidase_S8/S53_dom_sf"/>
</dbReference>
<dbReference type="PANTHER" id="PTHR14218:SF15">
    <property type="entry name" value="TRIPEPTIDYL-PEPTIDASE 1"/>
    <property type="match status" value="1"/>
</dbReference>
<evidence type="ECO:0000313" key="7">
    <source>
        <dbReference type="Proteomes" id="UP000034196"/>
    </source>
</evidence>
<dbReference type="Proteomes" id="UP000034196">
    <property type="component" value="Unassembled WGS sequence"/>
</dbReference>
<dbReference type="GO" id="GO:0006508">
    <property type="term" value="P:proteolysis"/>
    <property type="evidence" value="ECO:0007669"/>
    <property type="project" value="UniProtKB-KW"/>
</dbReference>
<feature type="signal peptide" evidence="4">
    <location>
        <begin position="1"/>
        <end position="41"/>
    </location>
</feature>
<dbReference type="SUPFAM" id="SSF52743">
    <property type="entry name" value="Subtilisin-like"/>
    <property type="match status" value="1"/>
</dbReference>
<proteinExistence type="predicted"/>
<keyword evidence="3" id="KW-0720">Serine protease</keyword>
<feature type="chain" id="PRO_5009631315" evidence="4">
    <location>
        <begin position="42"/>
        <end position="444"/>
    </location>
</feature>
<dbReference type="GO" id="GO:0008240">
    <property type="term" value="F:tripeptidyl-peptidase activity"/>
    <property type="evidence" value="ECO:0007669"/>
    <property type="project" value="TreeGrafter"/>
</dbReference>
<organism evidence="6 7">
    <name type="scientific">Streptomyces mangrovisoli</name>
    <dbReference type="NCBI Taxonomy" id="1428628"/>
    <lineage>
        <taxon>Bacteria</taxon>
        <taxon>Bacillati</taxon>
        <taxon>Actinomycetota</taxon>
        <taxon>Actinomycetes</taxon>
        <taxon>Kitasatosporales</taxon>
        <taxon>Streptomycetaceae</taxon>
        <taxon>Streptomyces</taxon>
    </lineage>
</organism>
<dbReference type="OrthoDB" id="151889at2"/>
<name>A0A1J4NXP3_9ACTN</name>
<reference evidence="6" key="1">
    <citation type="submission" date="2016-10" db="EMBL/GenBank/DDBJ databases">
        <title>Genome sequence of Streptomyces mangrovisoli MUSC 149.</title>
        <authorList>
            <person name="Lee L.-H."/>
            <person name="Ser H.-L."/>
        </authorList>
    </citation>
    <scope>NUCLEOTIDE SEQUENCE [LARGE SCALE GENOMIC DNA]</scope>
    <source>
        <strain evidence="6">MUSC 149</strain>
    </source>
</reference>
<feature type="domain" description="Peptidase S53" evidence="5">
    <location>
        <begin position="109"/>
        <end position="444"/>
    </location>
</feature>
<sequence length="444" mass="44412">MRTPVPNSPHTSGRWRLAGSAVAAAAALVVAGLGTAAQADAATTAHAAAANSQVTWSATPCATPQHKGELACDSYRVTGGVTAFQRQQAARTGAAAKVTPKAAAAAPTGYGPSDLQSAYGLTSAAASNGTGETIAIVDAYDDPNAESDLATYRSYYGLSSCTTANGCFKKVGQTGSTTSLPSADSGWAEEESLDLDMASAICPQCNILLVEAKSATTANLGTAVNEAVTLGAKYVSNSYGGSESSSDSTYDTKYYKHAGVAITVSAGDEGYGAEYPAASQYVTAVGGTALSKATSTTRGWSESVWNTSSTEGTGSGCSSYDTKPSWQTDTGCTKRTIADVSAVADPATGVSVYDSYGITAGWYTFGGTSASAPIIAGVYALAGTPSSGSYPASFPYAKAGTSALNDVTSGSNGSCGSSYLCTAKSGYDGPTGWGTPEGVSAFTG</sequence>
<comment type="caution">
    <text evidence="6">The sequence shown here is derived from an EMBL/GenBank/DDBJ whole genome shotgun (WGS) entry which is preliminary data.</text>
</comment>
<dbReference type="RefSeq" id="WP_046592547.1">
    <property type="nucleotide sequence ID" value="NZ_LAVA02000032.1"/>
</dbReference>
<keyword evidence="4" id="KW-0732">Signal</keyword>
<keyword evidence="2" id="KW-0378">Hydrolase</keyword>
<dbReference type="PROSITE" id="PS00138">
    <property type="entry name" value="SUBTILASE_SER"/>
    <property type="match status" value="1"/>
</dbReference>
<evidence type="ECO:0000313" key="6">
    <source>
        <dbReference type="EMBL" id="OIJ67123.1"/>
    </source>
</evidence>
<evidence type="ECO:0000256" key="1">
    <source>
        <dbReference type="ARBA" id="ARBA00022670"/>
    </source>
</evidence>
<keyword evidence="1" id="KW-0645">Protease</keyword>
<dbReference type="GO" id="GO:0004252">
    <property type="term" value="F:serine-type endopeptidase activity"/>
    <property type="evidence" value="ECO:0007669"/>
    <property type="project" value="InterPro"/>
</dbReference>
<accession>A0A1J4NXP3</accession>
<dbReference type="CDD" id="cd04056">
    <property type="entry name" value="Peptidases_S53"/>
    <property type="match status" value="1"/>
</dbReference>
<dbReference type="STRING" id="1428628.WN71_014810"/>
<protein>
    <submittedName>
        <fullName evidence="6">Peptidase S8</fullName>
    </submittedName>
</protein>
<keyword evidence="7" id="KW-1185">Reference proteome</keyword>
<dbReference type="PROSITE" id="PS51695">
    <property type="entry name" value="SEDOLISIN"/>
    <property type="match status" value="1"/>
</dbReference>
<evidence type="ECO:0000256" key="4">
    <source>
        <dbReference type="SAM" id="SignalP"/>
    </source>
</evidence>
<dbReference type="InterPro" id="IPR030400">
    <property type="entry name" value="Sedolisin_dom"/>
</dbReference>
<dbReference type="EMBL" id="LAVA02000032">
    <property type="protein sequence ID" value="OIJ67123.1"/>
    <property type="molecule type" value="Genomic_DNA"/>
</dbReference>
<evidence type="ECO:0000259" key="5">
    <source>
        <dbReference type="PROSITE" id="PS51695"/>
    </source>
</evidence>
<evidence type="ECO:0000256" key="3">
    <source>
        <dbReference type="ARBA" id="ARBA00022825"/>
    </source>
</evidence>
<dbReference type="Gene3D" id="3.40.50.200">
    <property type="entry name" value="Peptidase S8/S53 domain"/>
    <property type="match status" value="1"/>
</dbReference>
<dbReference type="InterPro" id="IPR050819">
    <property type="entry name" value="Tripeptidyl-peptidase_I"/>
</dbReference>
<dbReference type="InterPro" id="IPR023828">
    <property type="entry name" value="Peptidase_S8_Ser-AS"/>
</dbReference>
<dbReference type="AlphaFoldDB" id="A0A1J4NXP3"/>